<dbReference type="AlphaFoldDB" id="A0A6M3LSG6"/>
<sequence>MNKFLIYAVIALSAILFANWQKGSIDSLESTIELMEKDYKKLSQEKDTLATELVESEESKKRLADGIRQLDKILAEREAKLLSSKKELAGLSKTLKELRETNAEFKEWSDIRVPDSVIRLLHNTRTAGDSKN</sequence>
<evidence type="ECO:0000313" key="2">
    <source>
        <dbReference type="EMBL" id="QJA97703.1"/>
    </source>
</evidence>
<accession>A0A6M3LSG6</accession>
<protein>
    <submittedName>
        <fullName evidence="2">Uncharacterized protein</fullName>
    </submittedName>
</protein>
<reference evidence="2" key="1">
    <citation type="submission" date="2020-03" db="EMBL/GenBank/DDBJ databases">
        <title>The deep terrestrial virosphere.</title>
        <authorList>
            <person name="Holmfeldt K."/>
            <person name="Nilsson E."/>
            <person name="Simone D."/>
            <person name="Lopez-Fernandez M."/>
            <person name="Wu X."/>
            <person name="de Brujin I."/>
            <person name="Lundin D."/>
            <person name="Andersson A."/>
            <person name="Bertilsson S."/>
            <person name="Dopson M."/>
        </authorList>
    </citation>
    <scope>NUCLEOTIDE SEQUENCE</scope>
    <source>
        <strain evidence="2">MM415B05994</strain>
    </source>
</reference>
<evidence type="ECO:0000256" key="1">
    <source>
        <dbReference type="SAM" id="Coils"/>
    </source>
</evidence>
<gene>
    <name evidence="2" type="ORF">MM415B05994_0006</name>
</gene>
<feature type="coiled-coil region" evidence="1">
    <location>
        <begin position="25"/>
        <end position="101"/>
    </location>
</feature>
<keyword evidence="1" id="KW-0175">Coiled coil</keyword>
<organism evidence="2">
    <name type="scientific">viral metagenome</name>
    <dbReference type="NCBI Taxonomy" id="1070528"/>
    <lineage>
        <taxon>unclassified sequences</taxon>
        <taxon>metagenomes</taxon>
        <taxon>organismal metagenomes</taxon>
    </lineage>
</organism>
<dbReference type="EMBL" id="MT143517">
    <property type="protein sequence ID" value="QJA97703.1"/>
    <property type="molecule type" value="Genomic_DNA"/>
</dbReference>
<name>A0A6M3LSG6_9ZZZZ</name>
<proteinExistence type="predicted"/>